<gene>
    <name evidence="3 4" type="primary">LOC108682629</name>
</gene>
<dbReference type="RefSeq" id="XP_018027321.1">
    <property type="nucleotide sequence ID" value="XM_018171832.2"/>
</dbReference>
<feature type="region of interest" description="Disordered" evidence="1">
    <location>
        <begin position="279"/>
        <end position="329"/>
    </location>
</feature>
<dbReference type="Proteomes" id="UP000694843">
    <property type="component" value="Unplaced"/>
</dbReference>
<name>A0A8B7PPF8_HYAAZ</name>
<reference evidence="3 4" key="1">
    <citation type="submission" date="2025-04" db="UniProtKB">
        <authorList>
            <consortium name="RefSeq"/>
        </authorList>
    </citation>
    <scope>IDENTIFICATION</scope>
    <source>
        <tissue evidence="3 4">Whole organism</tissue>
    </source>
</reference>
<dbReference type="AlphaFoldDB" id="A0A8B7PPF8"/>
<organism evidence="2 3">
    <name type="scientific">Hyalella azteca</name>
    <name type="common">Amphipod</name>
    <dbReference type="NCBI Taxonomy" id="294128"/>
    <lineage>
        <taxon>Eukaryota</taxon>
        <taxon>Metazoa</taxon>
        <taxon>Ecdysozoa</taxon>
        <taxon>Arthropoda</taxon>
        <taxon>Crustacea</taxon>
        <taxon>Multicrustacea</taxon>
        <taxon>Malacostraca</taxon>
        <taxon>Eumalacostraca</taxon>
        <taxon>Peracarida</taxon>
        <taxon>Amphipoda</taxon>
        <taxon>Senticaudata</taxon>
        <taxon>Talitrida</taxon>
        <taxon>Talitroidea</taxon>
        <taxon>Hyalellidae</taxon>
        <taxon>Hyalella</taxon>
    </lineage>
</organism>
<dbReference type="GeneID" id="108682629"/>
<dbReference type="OrthoDB" id="75343at2759"/>
<dbReference type="KEGG" id="hazt:108682629"/>
<evidence type="ECO:0000313" key="4">
    <source>
        <dbReference type="RefSeq" id="XP_047735465.1"/>
    </source>
</evidence>
<evidence type="ECO:0000313" key="2">
    <source>
        <dbReference type="Proteomes" id="UP000694843"/>
    </source>
</evidence>
<evidence type="ECO:0000313" key="3">
    <source>
        <dbReference type="RefSeq" id="XP_018027321.1"/>
    </source>
</evidence>
<dbReference type="RefSeq" id="XP_047735465.1">
    <property type="nucleotide sequence ID" value="XM_047879509.1"/>
</dbReference>
<sequence>MAGLARNWRFLQRTMPDDAHYLHEDYQPPPATPSSKINLEERFGLQNASGPGPAFLPDYENWKSVRNKNIDNVSSLEKIYENQQEMLEDAMQCESSVEPPPLPPRNTPGRRNPHFNTTINIDASTNIVPQSINTTICAPPIDIDDYNNWHEQAMLMEDQEEECQGVRGALKYQSKSSSALRQFSVFQPFSNLSHKRGNLNQTFAAGEDVYTNITEATPHKQSFKNNHSSIAPLWHRLHPEKENKINSGKFFKFGGHRLSQAVQGCRTAIASISQKFKTSTQRRYKLDPNSPRGSSYATPPRGSIRRTPGKLYSPFNCSTPPPPRGYETKRLQHRPIRSGLEGRIMRTPQGRLLRSPGRATRGNLSVSFSGDHQTSVHSRLGPLSHAGTAGTSHCQPTMEDVLEERDPPPYPGQPLHRHQWSSFQSPHRVGGPGVVPSAYRPTDVHHRTAHSVDLLGEEPSAYKRHMVEFDQLSRNITVSLNRGSKFRNSIR</sequence>
<protein>
    <submittedName>
        <fullName evidence="3 4">Uncharacterized protein LOC108682629</fullName>
    </submittedName>
</protein>
<keyword evidence="2" id="KW-1185">Reference proteome</keyword>
<accession>A0A8B7PPF8</accession>
<evidence type="ECO:0000256" key="1">
    <source>
        <dbReference type="SAM" id="MobiDB-lite"/>
    </source>
</evidence>
<proteinExistence type="predicted"/>